<keyword evidence="4" id="KW-0472">Membrane</keyword>
<sequence length="675" mass="74269">MADRRYRAFISYSHRDKRIANWLHRALETYRLPPHLVEGGKPARLHPIFKDRDELPAADSLGAAIEQAIASSDALIVLCSPDAAASPWIAREVDLYKRLNGDRNVFPVIVEGEPPDNFPPPLLQHYEEGAPTGETSEPIAADLRVEGDGKKLGKLKLVAGLAGVDLDGLVQRDAARRQRRLAGVAALSLLGMVGTSALALYAIDQRDEARDQRAEADGLIEYMLTDLREQLEPVGRLEVLDGVGQRAMEYYTRQKLEDLSDSELGRRARATLLVAEVANMRGDNENALPAFRQAARSTAAILERNPEDSEALFNHGQSVFWVGAVAFDRGEMPAARAAMEEYHEISARLAARDRTNLDWQMEEAFSLNNLAMVLSNEGKYTEAVPLFREYTDIVRRVAEAKGNTAADQAEVALALDSLATAQRRIGEIDEAIATFRSAIGHYEEILRKDPQDQVALRGLGYAKGRLAQAYSSVGSRRESLATFKSAIEVLERAHAVDPEAATPLNMLANTARSQGAELWRQGQPQAAAASFDRADALSRELAGRDPDSRAWAVIEPSELELLRYLTDRQDAPADERLSAARRVIARLNPEDDIELTGIVLAYWLAAKTHRERGETRAAEKALASIVALAPDDPTQLRSETTTRLIALAAARTGAREKRKAFADYVRRAGLDPPIT</sequence>
<evidence type="ECO:0000313" key="6">
    <source>
        <dbReference type="EMBL" id="QZD91010.1"/>
    </source>
</evidence>
<protein>
    <submittedName>
        <fullName evidence="6">TIR domain-containing protein</fullName>
    </submittedName>
</protein>
<dbReference type="Gene3D" id="1.25.40.10">
    <property type="entry name" value="Tetratricopeptide repeat domain"/>
    <property type="match status" value="2"/>
</dbReference>
<dbReference type="SMART" id="SM00028">
    <property type="entry name" value="TPR"/>
    <property type="match status" value="5"/>
</dbReference>
<name>A0ABX8ZPT6_9SPHN</name>
<keyword evidence="2 3" id="KW-0802">TPR repeat</keyword>
<dbReference type="InterPro" id="IPR000157">
    <property type="entry name" value="TIR_dom"/>
</dbReference>
<dbReference type="SUPFAM" id="SSF48452">
    <property type="entry name" value="TPR-like"/>
    <property type="match status" value="3"/>
</dbReference>
<keyword evidence="4" id="KW-1133">Transmembrane helix</keyword>
<gene>
    <name evidence="6" type="ORF">K3148_06400</name>
</gene>
<dbReference type="RefSeq" id="WP_221426469.1">
    <property type="nucleotide sequence ID" value="NZ_CP081295.1"/>
</dbReference>
<evidence type="ECO:0000256" key="4">
    <source>
        <dbReference type="SAM" id="Phobius"/>
    </source>
</evidence>
<feature type="repeat" description="TPR" evidence="3">
    <location>
        <begin position="467"/>
        <end position="500"/>
    </location>
</feature>
<dbReference type="EMBL" id="CP081295">
    <property type="protein sequence ID" value="QZD91010.1"/>
    <property type="molecule type" value="Genomic_DNA"/>
</dbReference>
<dbReference type="InterPro" id="IPR011990">
    <property type="entry name" value="TPR-like_helical_dom_sf"/>
</dbReference>
<dbReference type="Proteomes" id="UP000824281">
    <property type="component" value="Chromosome"/>
</dbReference>
<dbReference type="PANTHER" id="PTHR45641">
    <property type="entry name" value="TETRATRICOPEPTIDE REPEAT PROTEIN (AFU_ORTHOLOGUE AFUA_6G03870)"/>
    <property type="match status" value="1"/>
</dbReference>
<evidence type="ECO:0000259" key="5">
    <source>
        <dbReference type="PROSITE" id="PS50104"/>
    </source>
</evidence>
<feature type="domain" description="TIR" evidence="5">
    <location>
        <begin position="4"/>
        <end position="147"/>
    </location>
</feature>
<reference evidence="6 7" key="1">
    <citation type="submission" date="2021-08" db="EMBL/GenBank/DDBJ databases">
        <title>Comparative Genomics Analysis of the Genus Qipengyuania Reveals Extensive Genetic Diversity and Metabolic Versatility, Including the Description of Fifteen Novel Species.</title>
        <authorList>
            <person name="Liu Y."/>
        </authorList>
    </citation>
    <scope>NUCLEOTIDE SEQUENCE [LARGE SCALE GENOMIC DNA]</scope>
    <source>
        <strain evidence="6 7">1NDH13</strain>
    </source>
</reference>
<organism evidence="6 7">
    <name type="scientific">Qipengyuania aurantiaca</name>
    <dbReference type="NCBI Taxonomy" id="2867233"/>
    <lineage>
        <taxon>Bacteria</taxon>
        <taxon>Pseudomonadati</taxon>
        <taxon>Pseudomonadota</taxon>
        <taxon>Alphaproteobacteria</taxon>
        <taxon>Sphingomonadales</taxon>
        <taxon>Erythrobacteraceae</taxon>
        <taxon>Qipengyuania</taxon>
    </lineage>
</organism>
<dbReference type="PROSITE" id="PS50005">
    <property type="entry name" value="TPR"/>
    <property type="match status" value="1"/>
</dbReference>
<proteinExistence type="predicted"/>
<dbReference type="PANTHER" id="PTHR45641:SF19">
    <property type="entry name" value="NEPHROCYSTIN-3"/>
    <property type="match status" value="1"/>
</dbReference>
<keyword evidence="4" id="KW-0812">Transmembrane</keyword>
<evidence type="ECO:0000256" key="3">
    <source>
        <dbReference type="PROSITE-ProRule" id="PRU00339"/>
    </source>
</evidence>
<dbReference type="InterPro" id="IPR035897">
    <property type="entry name" value="Toll_tir_struct_dom_sf"/>
</dbReference>
<dbReference type="Gene3D" id="3.40.50.10140">
    <property type="entry name" value="Toll/interleukin-1 receptor homology (TIR) domain"/>
    <property type="match status" value="1"/>
</dbReference>
<dbReference type="PROSITE" id="PS50104">
    <property type="entry name" value="TIR"/>
    <property type="match status" value="1"/>
</dbReference>
<keyword evidence="1" id="KW-0677">Repeat</keyword>
<feature type="transmembrane region" description="Helical" evidence="4">
    <location>
        <begin position="181"/>
        <end position="203"/>
    </location>
</feature>
<keyword evidence="7" id="KW-1185">Reference proteome</keyword>
<accession>A0ABX8ZPT6</accession>
<evidence type="ECO:0000256" key="2">
    <source>
        <dbReference type="ARBA" id="ARBA00022803"/>
    </source>
</evidence>
<dbReference type="SUPFAM" id="SSF52200">
    <property type="entry name" value="Toll/Interleukin receptor TIR domain"/>
    <property type="match status" value="1"/>
</dbReference>
<dbReference type="InterPro" id="IPR019734">
    <property type="entry name" value="TPR_rpt"/>
</dbReference>
<dbReference type="Pfam" id="PF13676">
    <property type="entry name" value="TIR_2"/>
    <property type="match status" value="1"/>
</dbReference>
<evidence type="ECO:0000256" key="1">
    <source>
        <dbReference type="ARBA" id="ARBA00022737"/>
    </source>
</evidence>
<evidence type="ECO:0000313" key="7">
    <source>
        <dbReference type="Proteomes" id="UP000824281"/>
    </source>
</evidence>